<keyword evidence="2" id="KW-0732">Signal</keyword>
<comment type="caution">
    <text evidence="3">The sequence shown here is derived from an EMBL/GenBank/DDBJ whole genome shotgun (WGS) entry which is preliminary data.</text>
</comment>
<organism evidence="3 4">
    <name type="scientific">Tsukamurella pseudospumae</name>
    <dbReference type="NCBI Taxonomy" id="239498"/>
    <lineage>
        <taxon>Bacteria</taxon>
        <taxon>Bacillati</taxon>
        <taxon>Actinomycetota</taxon>
        <taxon>Actinomycetes</taxon>
        <taxon>Mycobacteriales</taxon>
        <taxon>Tsukamurellaceae</taxon>
        <taxon>Tsukamurella</taxon>
    </lineage>
</organism>
<feature type="signal peptide" evidence="2">
    <location>
        <begin position="1"/>
        <end position="21"/>
    </location>
</feature>
<feature type="chain" id="PRO_5039060129" evidence="2">
    <location>
        <begin position="22"/>
        <end position="102"/>
    </location>
</feature>
<evidence type="ECO:0000313" key="3">
    <source>
        <dbReference type="EMBL" id="KXP14518.1"/>
    </source>
</evidence>
<dbReference type="EMBL" id="LSRF01000001">
    <property type="protein sequence ID" value="KXP14518.1"/>
    <property type="molecule type" value="Genomic_DNA"/>
</dbReference>
<sequence length="102" mass="9838">MRILAAILATVAISVAGTGLAAAEDDGASAPTATIETGDSPREVGTAPEGAADPAEPTAPPESASEPIVPAAAPEGAGEPRSDPETVTAEEAIAAFTEDGAE</sequence>
<gene>
    <name evidence="3" type="ORF">AXK60_00995</name>
</gene>
<dbReference type="AlphaFoldDB" id="A0A138AVP1"/>
<dbReference type="Proteomes" id="UP000070258">
    <property type="component" value="Unassembled WGS sequence"/>
</dbReference>
<name>A0A138AVP1_9ACTN</name>
<evidence type="ECO:0000256" key="2">
    <source>
        <dbReference type="SAM" id="SignalP"/>
    </source>
</evidence>
<reference evidence="4" key="1">
    <citation type="submission" date="2016-02" db="EMBL/GenBank/DDBJ databases">
        <authorList>
            <person name="Wen L."/>
            <person name="He K."/>
            <person name="Yang H."/>
        </authorList>
    </citation>
    <scope>NUCLEOTIDE SEQUENCE [LARGE SCALE GENOMIC DNA]</scope>
    <source>
        <strain evidence="4">JCM 15929</strain>
    </source>
</reference>
<dbReference type="RefSeq" id="WP_068569133.1">
    <property type="nucleotide sequence ID" value="NZ_LSRF01000001.1"/>
</dbReference>
<feature type="compositionally biased region" description="Low complexity" evidence="1">
    <location>
        <begin position="45"/>
        <end position="77"/>
    </location>
</feature>
<feature type="region of interest" description="Disordered" evidence="1">
    <location>
        <begin position="21"/>
        <end position="102"/>
    </location>
</feature>
<proteinExistence type="predicted"/>
<evidence type="ECO:0000256" key="1">
    <source>
        <dbReference type="SAM" id="MobiDB-lite"/>
    </source>
</evidence>
<accession>A0A138AVP1</accession>
<evidence type="ECO:0000313" key="4">
    <source>
        <dbReference type="Proteomes" id="UP000070258"/>
    </source>
</evidence>
<protein>
    <submittedName>
        <fullName evidence="3">Uncharacterized protein</fullName>
    </submittedName>
</protein>